<reference evidence="3 4" key="1">
    <citation type="submission" date="2018-01" db="EMBL/GenBank/DDBJ databases">
        <title>Whole genome sequence of Melissococcus plutonius DAT561.</title>
        <authorList>
            <person name="Okumura K."/>
            <person name="Takamatsu D."/>
            <person name="Okura M."/>
        </authorList>
    </citation>
    <scope>NUCLEOTIDE SEQUENCE [LARGE SCALE GENOMIC DNA]</scope>
    <source>
        <strain evidence="3 4">DAT561</strain>
    </source>
</reference>
<gene>
    <name evidence="3" type="ORF">DAT561_0074</name>
</gene>
<accession>A0A2Z5Y0A7</accession>
<feature type="transmembrane region" description="Helical" evidence="2">
    <location>
        <begin position="12"/>
        <end position="29"/>
    </location>
</feature>
<keyword evidence="2" id="KW-0812">Transmembrane</keyword>
<keyword evidence="2" id="KW-0472">Membrane</keyword>
<protein>
    <submittedName>
        <fullName evidence="3">Uncharacterized protein</fullName>
    </submittedName>
</protein>
<keyword evidence="2" id="KW-1133">Transmembrane helix</keyword>
<evidence type="ECO:0000256" key="2">
    <source>
        <dbReference type="SAM" id="Phobius"/>
    </source>
</evidence>
<organism evidence="3 4">
    <name type="scientific">Melissococcus plutonius</name>
    <dbReference type="NCBI Taxonomy" id="33970"/>
    <lineage>
        <taxon>Bacteria</taxon>
        <taxon>Bacillati</taxon>
        <taxon>Bacillota</taxon>
        <taxon>Bacilli</taxon>
        <taxon>Lactobacillales</taxon>
        <taxon>Enterococcaceae</taxon>
        <taxon>Melissococcus</taxon>
    </lineage>
</organism>
<evidence type="ECO:0000313" key="3">
    <source>
        <dbReference type="EMBL" id="BBC60243.1"/>
    </source>
</evidence>
<name>A0A2Z5Y0A7_9ENTE</name>
<proteinExistence type="predicted"/>
<dbReference type="EMBL" id="AP018492">
    <property type="protein sequence ID" value="BBC60243.1"/>
    <property type="molecule type" value="Genomic_DNA"/>
</dbReference>
<feature type="transmembrane region" description="Helical" evidence="2">
    <location>
        <begin position="92"/>
        <end position="110"/>
    </location>
</feature>
<dbReference type="AlphaFoldDB" id="A0A2Z5Y0A7"/>
<dbReference type="Proteomes" id="UP000269226">
    <property type="component" value="Chromosome"/>
</dbReference>
<sequence>MKGGEKGKMKRFARHFLWLILLLGIMSMMRGENVRAEDNYTSHVGIIFKESQDKPDKDTQKKEIKKENAEKKDSEKMRQGRLPKTNEQLSKGNLSFVLSLIVISMLLLFLKKKGNNRLL</sequence>
<dbReference type="RefSeq" id="WP_423253690.1">
    <property type="nucleotide sequence ID" value="NZ_JBJWPC010000003.1"/>
</dbReference>
<feature type="compositionally biased region" description="Basic and acidic residues" evidence="1">
    <location>
        <begin position="51"/>
        <end position="78"/>
    </location>
</feature>
<feature type="region of interest" description="Disordered" evidence="1">
    <location>
        <begin position="51"/>
        <end position="86"/>
    </location>
</feature>
<evidence type="ECO:0000256" key="1">
    <source>
        <dbReference type="SAM" id="MobiDB-lite"/>
    </source>
</evidence>
<evidence type="ECO:0000313" key="4">
    <source>
        <dbReference type="Proteomes" id="UP000269226"/>
    </source>
</evidence>